<accession>A0ABS3C5T5</accession>
<evidence type="ECO:0000313" key="3">
    <source>
        <dbReference type="Proteomes" id="UP000664317"/>
    </source>
</evidence>
<evidence type="ECO:0000256" key="1">
    <source>
        <dbReference type="SAM" id="SignalP"/>
    </source>
</evidence>
<proteinExistence type="predicted"/>
<feature type="chain" id="PRO_5045323356" evidence="1">
    <location>
        <begin position="36"/>
        <end position="215"/>
    </location>
</feature>
<dbReference type="InterPro" id="IPR045767">
    <property type="entry name" value="DUF6134"/>
</dbReference>
<dbReference type="Pfam" id="PF19630">
    <property type="entry name" value="DUF6134"/>
    <property type="match status" value="1"/>
</dbReference>
<keyword evidence="3" id="KW-1185">Reference proteome</keyword>
<dbReference type="RefSeq" id="WP_206578710.1">
    <property type="nucleotide sequence ID" value="NZ_JAFKCT010000005.1"/>
</dbReference>
<protein>
    <submittedName>
        <fullName evidence="2">Uncharacterized protein</fullName>
    </submittedName>
</protein>
<sequence>MSNPTSLSKTRNPGKCFFRILLLCAVFCLASPSFSQTKPESIKFEIQVLGLKIGDLNVKRYQVGDTLHYLAQSNVKFWFFGNVDVEIFTHSKYVDGYFVKSLSKSNTNRGNFASSIYWDGKKYVVDAESYKFENDKPVQGMVQWCSAKTFFEEMEEGKTFLSEVYGLTTSIEKTEAGVYTTTLNGNENEYTYQGGDLLKVVLENPIKNFQYRRVD</sequence>
<gene>
    <name evidence="2" type="ORF">J0A68_13330</name>
</gene>
<organism evidence="2 3">
    <name type="scientific">Algoriphagus oliviformis</name>
    <dbReference type="NCBI Taxonomy" id="2811231"/>
    <lineage>
        <taxon>Bacteria</taxon>
        <taxon>Pseudomonadati</taxon>
        <taxon>Bacteroidota</taxon>
        <taxon>Cytophagia</taxon>
        <taxon>Cytophagales</taxon>
        <taxon>Cyclobacteriaceae</taxon>
        <taxon>Algoriphagus</taxon>
    </lineage>
</organism>
<keyword evidence="1" id="KW-0732">Signal</keyword>
<dbReference type="EMBL" id="JAFKCT010000005">
    <property type="protein sequence ID" value="MBN7811931.1"/>
    <property type="molecule type" value="Genomic_DNA"/>
</dbReference>
<feature type="signal peptide" evidence="1">
    <location>
        <begin position="1"/>
        <end position="35"/>
    </location>
</feature>
<reference evidence="2 3" key="1">
    <citation type="submission" date="2021-03" db="EMBL/GenBank/DDBJ databases">
        <title>novel species isolated from a fishpond in China.</title>
        <authorList>
            <person name="Lu H."/>
            <person name="Cai Z."/>
        </authorList>
    </citation>
    <scope>NUCLEOTIDE SEQUENCE [LARGE SCALE GENOMIC DNA]</scope>
    <source>
        <strain evidence="2 3">H41</strain>
    </source>
</reference>
<comment type="caution">
    <text evidence="2">The sequence shown here is derived from an EMBL/GenBank/DDBJ whole genome shotgun (WGS) entry which is preliminary data.</text>
</comment>
<dbReference type="Proteomes" id="UP000664317">
    <property type="component" value="Unassembled WGS sequence"/>
</dbReference>
<evidence type="ECO:0000313" key="2">
    <source>
        <dbReference type="EMBL" id="MBN7811931.1"/>
    </source>
</evidence>
<name>A0ABS3C5T5_9BACT</name>